<dbReference type="Pfam" id="PF01464">
    <property type="entry name" value="SLT"/>
    <property type="match status" value="1"/>
</dbReference>
<reference evidence="3 4" key="1">
    <citation type="submission" date="2023-11" db="EMBL/GenBank/DDBJ databases">
        <title>MicrobeMod: A computational toolkit for identifying prokaryotic methylation and restriction-modification with nanopore sequencing.</title>
        <authorList>
            <person name="Crits-Christoph A."/>
            <person name="Kang S.C."/>
            <person name="Lee H."/>
            <person name="Ostrov N."/>
        </authorList>
    </citation>
    <scope>NUCLEOTIDE SEQUENCE [LARGE SCALE GENOMIC DNA]</scope>
    <source>
        <strain evidence="3 4">ATCC 49870</strain>
    </source>
</reference>
<dbReference type="EC" id="4.2.2.n1" evidence="3"/>
<name>A0ABZ0YXY8_9GAMM</name>
<feature type="domain" description="Transglycosylase SLT" evidence="2">
    <location>
        <begin position="63"/>
        <end position="161"/>
    </location>
</feature>
<gene>
    <name evidence="3" type="ORF">SR882_10385</name>
</gene>
<dbReference type="InterPro" id="IPR023346">
    <property type="entry name" value="Lysozyme-like_dom_sf"/>
</dbReference>
<keyword evidence="4" id="KW-1185">Reference proteome</keyword>
<keyword evidence="3" id="KW-0456">Lyase</keyword>
<dbReference type="EMBL" id="CP140153">
    <property type="protein sequence ID" value="WQH16157.1"/>
    <property type="molecule type" value="Genomic_DNA"/>
</dbReference>
<feature type="chain" id="PRO_5045977382" evidence="1">
    <location>
        <begin position="33"/>
        <end position="216"/>
    </location>
</feature>
<evidence type="ECO:0000256" key="1">
    <source>
        <dbReference type="SAM" id="SignalP"/>
    </source>
</evidence>
<dbReference type="CDD" id="cd00254">
    <property type="entry name" value="LT-like"/>
    <property type="match status" value="1"/>
</dbReference>
<dbReference type="Gene3D" id="1.10.530.10">
    <property type="match status" value="1"/>
</dbReference>
<sequence>MATPAQRCLLRGLILFALAAMLAFLSIASGQAAGIPHAAETYQRDLTREANRIWGLGAPVAGFAAQIHAESAWRPDVVSPVGASGLAQFMPATARWICGAYDLPGCETTNPRWAMRALVTYDRHLYDLCHGHTDCDRAWCALRSYNGGLGHYRNEAANAADPLDHRTVDAACGSASRSARHCAENLGYPRRIIYDLQPRYVDAGWGTGWPCREGCP</sequence>
<dbReference type="SUPFAM" id="SSF53955">
    <property type="entry name" value="Lysozyme-like"/>
    <property type="match status" value="1"/>
</dbReference>
<dbReference type="InterPro" id="IPR008258">
    <property type="entry name" value="Transglycosylase_SLT_dom_1"/>
</dbReference>
<dbReference type="GO" id="GO:0016829">
    <property type="term" value="F:lyase activity"/>
    <property type="evidence" value="ECO:0007669"/>
    <property type="project" value="UniProtKB-KW"/>
</dbReference>
<dbReference type="Proteomes" id="UP001327459">
    <property type="component" value="Chromosome"/>
</dbReference>
<keyword evidence="1" id="KW-0732">Signal</keyword>
<evidence type="ECO:0000259" key="2">
    <source>
        <dbReference type="Pfam" id="PF01464"/>
    </source>
</evidence>
<accession>A0ABZ0YXY8</accession>
<feature type="signal peptide" evidence="1">
    <location>
        <begin position="1"/>
        <end position="32"/>
    </location>
</feature>
<evidence type="ECO:0000313" key="3">
    <source>
        <dbReference type="EMBL" id="WQH16157.1"/>
    </source>
</evidence>
<proteinExistence type="predicted"/>
<organism evidence="3 4">
    <name type="scientific">Guyparkeria halophila</name>
    <dbReference type="NCBI Taxonomy" id="47960"/>
    <lineage>
        <taxon>Bacteria</taxon>
        <taxon>Pseudomonadati</taxon>
        <taxon>Pseudomonadota</taxon>
        <taxon>Gammaproteobacteria</taxon>
        <taxon>Chromatiales</taxon>
        <taxon>Thioalkalibacteraceae</taxon>
        <taxon>Guyparkeria</taxon>
    </lineage>
</organism>
<evidence type="ECO:0000313" key="4">
    <source>
        <dbReference type="Proteomes" id="UP001327459"/>
    </source>
</evidence>
<dbReference type="RefSeq" id="WP_322521172.1">
    <property type="nucleotide sequence ID" value="NZ_CP140153.1"/>
</dbReference>
<protein>
    <submittedName>
        <fullName evidence="3">Lytic transglycosylase domain-containing protein</fullName>
        <ecNumber evidence="3">4.2.2.n1</ecNumber>
    </submittedName>
</protein>